<dbReference type="InterPro" id="IPR002410">
    <property type="entry name" value="Peptidase_S33"/>
</dbReference>
<evidence type="ECO:0000259" key="3">
    <source>
        <dbReference type="Pfam" id="PF12697"/>
    </source>
</evidence>
<dbReference type="InterPro" id="IPR000073">
    <property type="entry name" value="AB_hydrolase_1"/>
</dbReference>
<dbReference type="PANTHER" id="PTHR43433">
    <property type="entry name" value="HYDROLASE, ALPHA/BETA FOLD FAMILY PROTEIN"/>
    <property type="match status" value="1"/>
</dbReference>
<keyword evidence="5" id="KW-1185">Reference proteome</keyword>
<dbReference type="Proteomes" id="UP000324104">
    <property type="component" value="Unassembled WGS sequence"/>
</dbReference>
<keyword evidence="2 4" id="KW-0378">Hydrolase</keyword>
<dbReference type="RefSeq" id="WP_149081492.1">
    <property type="nucleotide sequence ID" value="NZ_VTAW01000012.1"/>
</dbReference>
<dbReference type="InterPro" id="IPR050471">
    <property type="entry name" value="AB_hydrolase"/>
</dbReference>
<evidence type="ECO:0000313" key="4">
    <source>
        <dbReference type="EMBL" id="TYT61931.1"/>
    </source>
</evidence>
<feature type="domain" description="AB hydrolase-1" evidence="3">
    <location>
        <begin position="23"/>
        <end position="102"/>
    </location>
</feature>
<protein>
    <submittedName>
        <fullName evidence="4">Alpha/beta hydrolase</fullName>
    </submittedName>
</protein>
<dbReference type="Pfam" id="PF12697">
    <property type="entry name" value="Abhydrolase_6"/>
    <property type="match status" value="1"/>
</dbReference>
<reference evidence="4 5" key="1">
    <citation type="submission" date="2019-08" db="EMBL/GenBank/DDBJ databases">
        <title>Archaea genome.</title>
        <authorList>
            <person name="Kajale S."/>
            <person name="Shouche Y."/>
            <person name="Deshpande N."/>
            <person name="Sharma A."/>
        </authorList>
    </citation>
    <scope>NUCLEOTIDE SEQUENCE [LARGE SCALE GENOMIC DNA]</scope>
    <source>
        <strain evidence="4 5">ESP3B_9</strain>
    </source>
</reference>
<sequence>MQTVTSADRTEIAYERHGNGPPLILLHGGSGTRRSWETLRPALADDFTLVVPDRRGRGDSSDGETYGLEREVADLEALVEAVDGDPTVFGHSFGGLVALAGASDLTLDRPHRPYRPRIRERKQ</sequence>
<evidence type="ECO:0000256" key="2">
    <source>
        <dbReference type="ARBA" id="ARBA00022801"/>
    </source>
</evidence>
<accession>A0A5D5AS85</accession>
<evidence type="ECO:0000313" key="5">
    <source>
        <dbReference type="Proteomes" id="UP000324104"/>
    </source>
</evidence>
<comment type="caution">
    <text evidence="4">The sequence shown here is derived from an EMBL/GenBank/DDBJ whole genome shotgun (WGS) entry which is preliminary data.</text>
</comment>
<dbReference type="EMBL" id="VTAW01000012">
    <property type="protein sequence ID" value="TYT61931.1"/>
    <property type="molecule type" value="Genomic_DNA"/>
</dbReference>
<dbReference type="GO" id="GO:0006508">
    <property type="term" value="P:proteolysis"/>
    <property type="evidence" value="ECO:0007669"/>
    <property type="project" value="InterPro"/>
</dbReference>
<dbReference type="SUPFAM" id="SSF53474">
    <property type="entry name" value="alpha/beta-Hydrolases"/>
    <property type="match status" value="1"/>
</dbReference>
<evidence type="ECO:0000256" key="1">
    <source>
        <dbReference type="ARBA" id="ARBA00010088"/>
    </source>
</evidence>
<comment type="similarity">
    <text evidence="1">Belongs to the peptidase S33 family.</text>
</comment>
<gene>
    <name evidence="4" type="ORF">FYC77_10670</name>
</gene>
<organism evidence="4 5">
    <name type="scientific">Natrialba swarupiae</name>
    <dbReference type="NCBI Taxonomy" id="2448032"/>
    <lineage>
        <taxon>Archaea</taxon>
        <taxon>Methanobacteriati</taxon>
        <taxon>Methanobacteriota</taxon>
        <taxon>Stenosarchaea group</taxon>
        <taxon>Halobacteria</taxon>
        <taxon>Halobacteriales</taxon>
        <taxon>Natrialbaceae</taxon>
        <taxon>Natrialba</taxon>
    </lineage>
</organism>
<dbReference type="AlphaFoldDB" id="A0A5D5AS85"/>
<dbReference type="PRINTS" id="PR00793">
    <property type="entry name" value="PROAMNOPTASE"/>
</dbReference>
<proteinExistence type="inferred from homology"/>
<dbReference type="PANTHER" id="PTHR43433:SF5">
    <property type="entry name" value="AB HYDROLASE-1 DOMAIN-CONTAINING PROTEIN"/>
    <property type="match status" value="1"/>
</dbReference>
<dbReference type="Gene3D" id="3.40.50.1820">
    <property type="entry name" value="alpha/beta hydrolase"/>
    <property type="match status" value="1"/>
</dbReference>
<dbReference type="GO" id="GO:0008233">
    <property type="term" value="F:peptidase activity"/>
    <property type="evidence" value="ECO:0007669"/>
    <property type="project" value="InterPro"/>
</dbReference>
<dbReference type="InterPro" id="IPR029058">
    <property type="entry name" value="AB_hydrolase_fold"/>
</dbReference>
<name>A0A5D5AS85_9EURY</name>